<dbReference type="GO" id="GO:0090730">
    <property type="term" value="C:Las1 complex"/>
    <property type="evidence" value="ECO:0007669"/>
    <property type="project" value="InterPro"/>
</dbReference>
<comment type="caution">
    <text evidence="1">The sequence shown here is derived from an EMBL/GenBank/DDBJ whole genome shotgun (WGS) entry which is preliminary data.</text>
</comment>
<evidence type="ECO:0000313" key="1">
    <source>
        <dbReference type="EMBL" id="KAK0752358.1"/>
    </source>
</evidence>
<dbReference type="AlphaFoldDB" id="A0AA40F6X7"/>
<reference evidence="1" key="1">
    <citation type="submission" date="2023-06" db="EMBL/GenBank/DDBJ databases">
        <title>Genome-scale phylogeny and comparative genomics of the fungal order Sordariales.</title>
        <authorList>
            <consortium name="Lawrence Berkeley National Laboratory"/>
            <person name="Hensen N."/>
            <person name="Bonometti L."/>
            <person name="Westerberg I."/>
            <person name="Brannstrom I.O."/>
            <person name="Guillou S."/>
            <person name="Cros-Aarteil S."/>
            <person name="Calhoun S."/>
            <person name="Haridas S."/>
            <person name="Kuo A."/>
            <person name="Mondo S."/>
            <person name="Pangilinan J."/>
            <person name="Riley R."/>
            <person name="LaButti K."/>
            <person name="Andreopoulos B."/>
            <person name="Lipzen A."/>
            <person name="Chen C."/>
            <person name="Yanf M."/>
            <person name="Daum C."/>
            <person name="Ng V."/>
            <person name="Clum A."/>
            <person name="Steindorff A."/>
            <person name="Ohm R."/>
            <person name="Martin F."/>
            <person name="Silar P."/>
            <person name="Natvig D."/>
            <person name="Lalanne C."/>
            <person name="Gautier V."/>
            <person name="Ament-velasquez S.L."/>
            <person name="Kruys A."/>
            <person name="Hutchinson M.I."/>
            <person name="Powell A.J."/>
            <person name="Barry K."/>
            <person name="Miller A.N."/>
            <person name="Grigoriev I.V."/>
            <person name="Debuchy R."/>
            <person name="Gladieux P."/>
            <person name="Thoren M.H."/>
            <person name="Johannesson H."/>
        </authorList>
    </citation>
    <scope>NUCLEOTIDE SEQUENCE</scope>
    <source>
        <strain evidence="1">SMH3187-1</strain>
    </source>
</reference>
<evidence type="ECO:0000313" key="2">
    <source>
        <dbReference type="Proteomes" id="UP001172155"/>
    </source>
</evidence>
<name>A0AA40F6X7_9PEZI</name>
<gene>
    <name evidence="1" type="ORF">B0T18DRAFT_458868</name>
</gene>
<dbReference type="PANTHER" id="PTHR15002:SF0">
    <property type="entry name" value="RIBOSOMAL BIOGENESIS PROTEIN LAS1L"/>
    <property type="match status" value="1"/>
</dbReference>
<dbReference type="InterPro" id="IPR007174">
    <property type="entry name" value="Las1"/>
</dbReference>
<dbReference type="GO" id="GO:0030687">
    <property type="term" value="C:preribosome, large subunit precursor"/>
    <property type="evidence" value="ECO:0007669"/>
    <property type="project" value="TreeGrafter"/>
</dbReference>
<protein>
    <submittedName>
        <fullName evidence="1">Las1-like protein</fullName>
    </submittedName>
</protein>
<proteinExistence type="predicted"/>
<dbReference type="Proteomes" id="UP001172155">
    <property type="component" value="Unassembled WGS sequence"/>
</dbReference>
<dbReference type="Pfam" id="PF04031">
    <property type="entry name" value="Las1"/>
    <property type="match status" value="1"/>
</dbReference>
<keyword evidence="2" id="KW-1185">Reference proteome</keyword>
<organism evidence="1 2">
    <name type="scientific">Schizothecium vesticola</name>
    <dbReference type="NCBI Taxonomy" id="314040"/>
    <lineage>
        <taxon>Eukaryota</taxon>
        <taxon>Fungi</taxon>
        <taxon>Dikarya</taxon>
        <taxon>Ascomycota</taxon>
        <taxon>Pezizomycotina</taxon>
        <taxon>Sordariomycetes</taxon>
        <taxon>Sordariomycetidae</taxon>
        <taxon>Sordariales</taxon>
        <taxon>Schizotheciaceae</taxon>
        <taxon>Schizothecium</taxon>
    </lineage>
</organism>
<dbReference type="GO" id="GO:0000460">
    <property type="term" value="P:maturation of 5.8S rRNA"/>
    <property type="evidence" value="ECO:0007669"/>
    <property type="project" value="TreeGrafter"/>
</dbReference>
<dbReference type="EMBL" id="JAUKUD010000002">
    <property type="protein sequence ID" value="KAK0752358.1"/>
    <property type="molecule type" value="Genomic_DNA"/>
</dbReference>
<accession>A0AA40F6X7</accession>
<dbReference type="GO" id="GO:0004519">
    <property type="term" value="F:endonuclease activity"/>
    <property type="evidence" value="ECO:0007669"/>
    <property type="project" value="InterPro"/>
</dbReference>
<sequence length="180" mass="19347">MVQYIFTPWRSRHDLLAIRSQFYPDHHPPTHPSPSPNNQKSLAVARVATWMHRTGCPHLVESTALLTAAILADDCSAGESSSSYAVRAAYAAAFSRFVTGLLDSHQDRARKMSMYGLARSVGLPAAFVELRHQATHEALPSLVRLRGAARGGWSGFGGIIGGILRKGRGARGTGRGLGMG</sequence>
<dbReference type="PANTHER" id="PTHR15002">
    <property type="entry name" value="RIBOSOMAL BIOGENESIS PROTEIN LAS1L"/>
    <property type="match status" value="1"/>
</dbReference>
<dbReference type="GO" id="GO:0000470">
    <property type="term" value="P:maturation of LSU-rRNA"/>
    <property type="evidence" value="ECO:0007669"/>
    <property type="project" value="TreeGrafter"/>
</dbReference>